<gene>
    <name evidence="1" type="ORF">JHL16_33090</name>
</gene>
<reference evidence="1" key="1">
    <citation type="submission" date="2021-01" db="EMBL/GenBank/DDBJ databases">
        <authorList>
            <person name="Sun Q."/>
        </authorList>
    </citation>
    <scope>NUCLEOTIDE SEQUENCE</scope>
    <source>
        <strain evidence="1">YIM B02566</strain>
    </source>
</reference>
<comment type="caution">
    <text evidence="1">The sequence shown here is derived from an EMBL/GenBank/DDBJ whole genome shotgun (WGS) entry which is preliminary data.</text>
</comment>
<accession>A0ACC5RF64</accession>
<organism evidence="1 2">
    <name type="scientific">Taklimakanibacter albus</name>
    <dbReference type="NCBI Taxonomy" id="2800327"/>
    <lineage>
        <taxon>Bacteria</taxon>
        <taxon>Pseudomonadati</taxon>
        <taxon>Pseudomonadota</taxon>
        <taxon>Alphaproteobacteria</taxon>
        <taxon>Hyphomicrobiales</taxon>
        <taxon>Aestuariivirgaceae</taxon>
        <taxon>Taklimakanibacter</taxon>
    </lineage>
</organism>
<keyword evidence="1" id="KW-0067">ATP-binding</keyword>
<keyword evidence="1" id="KW-0547">Nucleotide-binding</keyword>
<keyword evidence="2" id="KW-1185">Reference proteome</keyword>
<dbReference type="EMBL" id="JAENHL010000008">
    <property type="protein sequence ID" value="MBK1871249.1"/>
    <property type="molecule type" value="Genomic_DNA"/>
</dbReference>
<name>A0ACC5RF64_9HYPH</name>
<evidence type="ECO:0000313" key="2">
    <source>
        <dbReference type="Proteomes" id="UP000616151"/>
    </source>
</evidence>
<sequence length="252" mass="26908">MLEVRSVSKHFGGAEVVSNVSLGVGQGAIAGLIGPNGAGKTTLFNLIAGSFAPSSGDILLEGAAITREAAHRRLKRGLGRTFQIPKPFAEMTLIENMLAAAQGQRGESLFANWLTPRRVAAEERANAEKAMAHLEFLGLARLAREPARVLSGGQRKLLELGRVLMADPRIILLDEPGAGVNPALLDTIIDRVIEINRRGITFLIIEHNMDLVARLCGHVFVLAAGCMLFEGTPSEVVRNPEVIDAYLGTGST</sequence>
<evidence type="ECO:0000313" key="1">
    <source>
        <dbReference type="EMBL" id="MBK1871249.1"/>
    </source>
</evidence>
<dbReference type="Proteomes" id="UP000616151">
    <property type="component" value="Unassembled WGS sequence"/>
</dbReference>
<proteinExistence type="predicted"/>
<protein>
    <submittedName>
        <fullName evidence="1">ABC transporter ATP-binding protein</fullName>
    </submittedName>
</protein>